<dbReference type="InterPro" id="IPR020845">
    <property type="entry name" value="AMP-binding_CS"/>
</dbReference>
<reference evidence="5" key="1">
    <citation type="submission" date="2021-01" db="EMBL/GenBank/DDBJ databases">
        <title>Genome sequence of strain Noviherbaspirillum sp. DKR-6.</title>
        <authorList>
            <person name="Chaudhary D.K."/>
        </authorList>
    </citation>
    <scope>NUCLEOTIDE SEQUENCE</scope>
    <source>
        <strain evidence="5">DKR-6</strain>
    </source>
</reference>
<gene>
    <name evidence="5" type="ORF">JJB74_32480</name>
</gene>
<dbReference type="PANTHER" id="PTHR43201:SF5">
    <property type="entry name" value="MEDIUM-CHAIN ACYL-COA LIGASE ACSF2, MITOCHONDRIAL"/>
    <property type="match status" value="1"/>
</dbReference>
<evidence type="ECO:0000259" key="4">
    <source>
        <dbReference type="Pfam" id="PF13193"/>
    </source>
</evidence>
<dbReference type="FunFam" id="3.30.300.30:FF:000008">
    <property type="entry name" value="2,3-dihydroxybenzoate-AMP ligase"/>
    <property type="match status" value="1"/>
</dbReference>
<dbReference type="PROSITE" id="PS00455">
    <property type="entry name" value="AMP_BINDING"/>
    <property type="match status" value="1"/>
</dbReference>
<dbReference type="InterPro" id="IPR025110">
    <property type="entry name" value="AMP-bd_C"/>
</dbReference>
<dbReference type="Proteomes" id="UP000622890">
    <property type="component" value="Unassembled WGS sequence"/>
</dbReference>
<feature type="domain" description="AMP-dependent synthetase/ligase" evidence="3">
    <location>
        <begin position="7"/>
        <end position="371"/>
    </location>
</feature>
<dbReference type="PANTHER" id="PTHR43201">
    <property type="entry name" value="ACYL-COA SYNTHETASE"/>
    <property type="match status" value="1"/>
</dbReference>
<dbReference type="GO" id="GO:0031956">
    <property type="term" value="F:medium-chain fatty acid-CoA ligase activity"/>
    <property type="evidence" value="ECO:0007669"/>
    <property type="project" value="TreeGrafter"/>
</dbReference>
<evidence type="ECO:0000259" key="3">
    <source>
        <dbReference type="Pfam" id="PF00501"/>
    </source>
</evidence>
<dbReference type="SUPFAM" id="SSF56801">
    <property type="entry name" value="Acetyl-CoA synthetase-like"/>
    <property type="match status" value="1"/>
</dbReference>
<feature type="domain" description="AMP-binding enzyme C-terminal" evidence="4">
    <location>
        <begin position="421"/>
        <end position="496"/>
    </location>
</feature>
<dbReference type="RefSeq" id="WP_200598691.1">
    <property type="nucleotide sequence ID" value="NZ_JAEPBG010000050.1"/>
</dbReference>
<dbReference type="GO" id="GO:0006631">
    <property type="term" value="P:fatty acid metabolic process"/>
    <property type="evidence" value="ECO:0007669"/>
    <property type="project" value="TreeGrafter"/>
</dbReference>
<dbReference type="Pfam" id="PF13193">
    <property type="entry name" value="AMP-binding_C"/>
    <property type="match status" value="1"/>
</dbReference>
<dbReference type="Gene3D" id="3.40.50.12780">
    <property type="entry name" value="N-terminal domain of ligase-like"/>
    <property type="match status" value="1"/>
</dbReference>
<accession>A0A934T1E2</accession>
<comment type="similarity">
    <text evidence="1">Belongs to the ATP-dependent AMP-binding enzyme family.</text>
</comment>
<keyword evidence="6" id="KW-1185">Reference proteome</keyword>
<dbReference type="Pfam" id="PF00501">
    <property type="entry name" value="AMP-binding"/>
    <property type="match status" value="1"/>
</dbReference>
<dbReference type="InterPro" id="IPR045851">
    <property type="entry name" value="AMP-bd_C_sf"/>
</dbReference>
<sequence>MNLSQLFQRSVQLYPDCTAVICGNQTRLTYRELDQRVGALAHWFRHGLGLQPGERLLFVLKNCPEYIESLLAAWRAELCVVPVNSKLHPNEIAGMAGDAGARKCLSHGSLADSLREHPAIHAQLDVIDTESENYLTALASPYLPVGGSCNESDLAWLFFTSGTTGRSKGVMITHANMVSLALNFWADVQPVAQGDALIHVAPLSHGSGLYSVPYWIKGGTQVLPESGGFDEAELFRLLDTHHRASLFAAPTIVQRMVRYANEHDVRPSGLHTLLVGGAPFYIEDIKAAVQCFGPKIAQVYGQGESPMTISGICAEQLGAAVDAGDSQLLGSVGFPMTSMQVSVVDGDGHPVATGELGEVTVRGPAVMAGYWNNPQATASTIVEGALRTGDVGLIDERGLLHLRDRSKDVIISGGTNIYPREVEEILLTHPAVAEVSVVGAQDPEWGESVVAFIVRQPDVTVEDADLDAHCLSAIARFKRPKRYIYVSDLPKNGTGKVLKRELQKRIGTFA</sequence>
<evidence type="ECO:0000256" key="2">
    <source>
        <dbReference type="ARBA" id="ARBA00022598"/>
    </source>
</evidence>
<dbReference type="Gene3D" id="3.30.300.30">
    <property type="match status" value="1"/>
</dbReference>
<dbReference type="InterPro" id="IPR042099">
    <property type="entry name" value="ANL_N_sf"/>
</dbReference>
<evidence type="ECO:0000256" key="1">
    <source>
        <dbReference type="ARBA" id="ARBA00006432"/>
    </source>
</evidence>
<evidence type="ECO:0000313" key="5">
    <source>
        <dbReference type="EMBL" id="MBK4739325.1"/>
    </source>
</evidence>
<name>A0A934T1E2_9BURK</name>
<organism evidence="5 6">
    <name type="scientific">Noviherbaspirillum pedocola</name>
    <dbReference type="NCBI Taxonomy" id="2801341"/>
    <lineage>
        <taxon>Bacteria</taxon>
        <taxon>Pseudomonadati</taxon>
        <taxon>Pseudomonadota</taxon>
        <taxon>Betaproteobacteria</taxon>
        <taxon>Burkholderiales</taxon>
        <taxon>Oxalobacteraceae</taxon>
        <taxon>Noviherbaspirillum</taxon>
    </lineage>
</organism>
<dbReference type="InterPro" id="IPR000873">
    <property type="entry name" value="AMP-dep_synth/lig_dom"/>
</dbReference>
<comment type="caution">
    <text evidence="5">The sequence shown here is derived from an EMBL/GenBank/DDBJ whole genome shotgun (WGS) entry which is preliminary data.</text>
</comment>
<protein>
    <submittedName>
        <fullName evidence="5">AMP-binding protein</fullName>
    </submittedName>
</protein>
<dbReference type="EMBL" id="JAEPBG010000050">
    <property type="protein sequence ID" value="MBK4739325.1"/>
    <property type="molecule type" value="Genomic_DNA"/>
</dbReference>
<dbReference type="AlphaFoldDB" id="A0A934T1E2"/>
<proteinExistence type="inferred from homology"/>
<evidence type="ECO:0000313" key="6">
    <source>
        <dbReference type="Proteomes" id="UP000622890"/>
    </source>
</evidence>
<keyword evidence="2" id="KW-0436">Ligase</keyword>